<reference evidence="2" key="1">
    <citation type="journal article" date="2023" name="G3 (Bethesda)">
        <title>Whole genome assembly and annotation of the endangered Caribbean coral Acropora cervicornis.</title>
        <authorList>
            <person name="Selwyn J.D."/>
            <person name="Vollmer S.V."/>
        </authorList>
    </citation>
    <scope>NUCLEOTIDE SEQUENCE</scope>
    <source>
        <strain evidence="2">K2</strain>
    </source>
</reference>
<accession>A0AAD9R4C9</accession>
<evidence type="ECO:0000313" key="2">
    <source>
        <dbReference type="EMBL" id="KAK2572917.1"/>
    </source>
</evidence>
<protein>
    <submittedName>
        <fullName evidence="2">Uncharacterized protein</fullName>
    </submittedName>
</protein>
<organism evidence="2 3">
    <name type="scientific">Acropora cervicornis</name>
    <name type="common">Staghorn coral</name>
    <dbReference type="NCBI Taxonomy" id="6130"/>
    <lineage>
        <taxon>Eukaryota</taxon>
        <taxon>Metazoa</taxon>
        <taxon>Cnidaria</taxon>
        <taxon>Anthozoa</taxon>
        <taxon>Hexacorallia</taxon>
        <taxon>Scleractinia</taxon>
        <taxon>Astrocoeniina</taxon>
        <taxon>Acroporidae</taxon>
        <taxon>Acropora</taxon>
    </lineage>
</organism>
<feature type="non-terminal residue" evidence="2">
    <location>
        <position position="1"/>
    </location>
</feature>
<feature type="compositionally biased region" description="Polar residues" evidence="1">
    <location>
        <begin position="179"/>
        <end position="189"/>
    </location>
</feature>
<dbReference type="Proteomes" id="UP001249851">
    <property type="component" value="Unassembled WGS sequence"/>
</dbReference>
<feature type="region of interest" description="Disordered" evidence="1">
    <location>
        <begin position="170"/>
        <end position="194"/>
    </location>
</feature>
<comment type="caution">
    <text evidence="2">The sequence shown here is derived from an EMBL/GenBank/DDBJ whole genome shotgun (WGS) entry which is preliminary data.</text>
</comment>
<dbReference type="AlphaFoldDB" id="A0AAD9R4C9"/>
<proteinExistence type="predicted"/>
<gene>
    <name evidence="2" type="ORF">P5673_001929</name>
</gene>
<name>A0AAD9R4C9_ACRCE</name>
<dbReference type="EMBL" id="JARQWQ010000003">
    <property type="protein sequence ID" value="KAK2572917.1"/>
    <property type="molecule type" value="Genomic_DNA"/>
</dbReference>
<evidence type="ECO:0000313" key="3">
    <source>
        <dbReference type="Proteomes" id="UP001249851"/>
    </source>
</evidence>
<evidence type="ECO:0000256" key="1">
    <source>
        <dbReference type="SAM" id="MobiDB-lite"/>
    </source>
</evidence>
<dbReference type="PANTHER" id="PTHR34239">
    <property type="entry name" value="APPLE DOMAIN-CONTAINING PROTEIN"/>
    <property type="match status" value="1"/>
</dbReference>
<reference evidence="2" key="2">
    <citation type="journal article" date="2023" name="Science">
        <title>Genomic signatures of disease resistance in endangered staghorn corals.</title>
        <authorList>
            <person name="Vollmer S.V."/>
            <person name="Selwyn J.D."/>
            <person name="Despard B.A."/>
            <person name="Roesel C.L."/>
        </authorList>
    </citation>
    <scope>NUCLEOTIDE SEQUENCE</scope>
    <source>
        <strain evidence="2">K2</strain>
    </source>
</reference>
<dbReference type="PANTHER" id="PTHR34239:SF2">
    <property type="entry name" value="TRANSPOSABLE ELEMENT P TRANSPOSASE_THAP9 CONSERVED DOMAIN-CONTAINING PROTEIN"/>
    <property type="match status" value="1"/>
</dbReference>
<sequence length="461" mass="51750">LLQGIANDLKLDRKKAPGVDEHMAKIVQGLLREKLADEALTATQNLYNTPENCECLTSTKVNHLIWDKLKSGTRSADIKLQRVQSNLIKGLVLTVSVIEKLVKARDNIPKDAFDVPELSVPFTKFLFGNDADSSKQMKDLAEETKEFIDGVPPVQEADYKLVSQIAETTGGSSIDDHSQGNPSDSSRVPESSPIEAKACPLCRDSTRSEAFLREQSILFSIPGANHHRNNPICPTISVAVDFLTSLYDERLSYSSINSVRCALSTILESPASGYSYSTFGEHPDVKRLVKGIFQSRATLPLHCKTWDVNLVLHLVHWLTMVVVLVALTTAPSGQSLQLLHTQNMAQMETAYTIMLNSNTKQRKPGRPTSELVIKLNAYPHERNLCAYNLKGLSHYVVANPDCLLLIRNRIRKPASRDTRRWIQQMVIKAGIDFYVYKLHSVRYRLQLPKLRLPMLPLWRLL</sequence>
<keyword evidence="3" id="KW-1185">Reference proteome</keyword>